<reference evidence="2 3" key="1">
    <citation type="submission" date="2019-06" db="EMBL/GenBank/DDBJ databases">
        <title>Persicimonas caeni gen. nov., sp. nov., a predatory bacterium isolated from solar saltern.</title>
        <authorList>
            <person name="Wang S."/>
        </authorList>
    </citation>
    <scope>NUCLEOTIDE SEQUENCE [LARGE SCALE GENOMIC DNA]</scope>
    <source>
        <strain evidence="2 3">YN101</strain>
    </source>
</reference>
<evidence type="ECO:0000313" key="2">
    <source>
        <dbReference type="EMBL" id="QDG52959.1"/>
    </source>
</evidence>
<organism evidence="2 3">
    <name type="scientific">Persicimonas caeni</name>
    <dbReference type="NCBI Taxonomy" id="2292766"/>
    <lineage>
        <taxon>Bacteria</taxon>
        <taxon>Deltaproteobacteria</taxon>
        <taxon>Bradymonadales</taxon>
        <taxon>Bradymonadaceae</taxon>
        <taxon>Persicimonas</taxon>
    </lineage>
</organism>
<keyword evidence="1" id="KW-0732">Signal</keyword>
<dbReference type="EMBL" id="CP041186">
    <property type="protein sequence ID" value="QDG52959.1"/>
    <property type="molecule type" value="Genomic_DNA"/>
</dbReference>
<dbReference type="Gene3D" id="1.25.40.10">
    <property type="entry name" value="Tetratricopeptide repeat domain"/>
    <property type="match status" value="1"/>
</dbReference>
<keyword evidence="3" id="KW-1185">Reference proteome</keyword>
<dbReference type="AlphaFoldDB" id="A0A4Y6PXT7"/>
<dbReference type="Pfam" id="PF13181">
    <property type="entry name" value="TPR_8"/>
    <property type="match status" value="1"/>
</dbReference>
<feature type="signal peptide" evidence="1">
    <location>
        <begin position="1"/>
        <end position="36"/>
    </location>
</feature>
<dbReference type="SUPFAM" id="SSF48452">
    <property type="entry name" value="TPR-like"/>
    <property type="match status" value="1"/>
</dbReference>
<name>A0A4Y6PXT7_PERCE</name>
<feature type="chain" id="PRO_5030106651" evidence="1">
    <location>
        <begin position="37"/>
        <end position="288"/>
    </location>
</feature>
<dbReference type="InterPro" id="IPR019734">
    <property type="entry name" value="TPR_rpt"/>
</dbReference>
<dbReference type="Proteomes" id="UP000315995">
    <property type="component" value="Chromosome"/>
</dbReference>
<gene>
    <name evidence="2" type="ORF">FIV42_20085</name>
</gene>
<proteinExistence type="predicted"/>
<accession>A0A5B8Y9A2</accession>
<dbReference type="InterPro" id="IPR011990">
    <property type="entry name" value="TPR-like_helical_dom_sf"/>
</dbReference>
<protein>
    <submittedName>
        <fullName evidence="2">Tetratricopeptide repeat protein</fullName>
    </submittedName>
</protein>
<evidence type="ECO:0000256" key="1">
    <source>
        <dbReference type="SAM" id="SignalP"/>
    </source>
</evidence>
<dbReference type="OrthoDB" id="5540427at2"/>
<evidence type="ECO:0000313" key="3">
    <source>
        <dbReference type="Proteomes" id="UP000315995"/>
    </source>
</evidence>
<accession>A0A4Y6PXT7</accession>
<sequence length="288" mass="31089">MFCHTRLHTRPHRGALAFVTTTVLLLLSSAPTTAFAQTKAFAPQDERQIASPTEEQHRLNNEAARAIGEGDYTKAVSYLQEALYIGELNITYLNLGRAYQYMGRCEKARETLQKVFDAPALERPKPEFIDAKAREFLAELDESCQSGQEVELAEGGGERGGAVQTPSVDAEPALSGREVLAWSSVAGGLALVGGGVGMHFWAESVRDEVREPREFDDQNRVLRPTQATVEEHQNRANTLDTIGLSMGIVGGVAAITGTYLLVTADDAEAQVSVGPSVDGRGIVIGGRF</sequence>